<dbReference type="AlphaFoldDB" id="A0A8E0VI80"/>
<comment type="caution">
    <text evidence="12">The sequence shown here is derived from an EMBL/GenBank/DDBJ whole genome shotgun (WGS) entry which is preliminary data.</text>
</comment>
<dbReference type="PANTHER" id="PTHR24418">
    <property type="entry name" value="TYROSINE-PROTEIN KINASE"/>
    <property type="match status" value="1"/>
</dbReference>
<evidence type="ECO:0000313" key="12">
    <source>
        <dbReference type="EMBL" id="KAA0187314.1"/>
    </source>
</evidence>
<protein>
    <recommendedName>
        <fullName evidence="1">non-specific protein-tyrosine kinase</fullName>
        <ecNumber evidence="1">2.7.10.2</ecNumber>
    </recommendedName>
</protein>
<dbReference type="FunFam" id="1.10.510.10:FF:000521">
    <property type="entry name" value="Tyrosine-protein kinase pr2"/>
    <property type="match status" value="1"/>
</dbReference>
<dbReference type="EC" id="2.7.10.2" evidence="1"/>
<evidence type="ECO:0000256" key="7">
    <source>
        <dbReference type="ARBA" id="ARBA00023137"/>
    </source>
</evidence>
<dbReference type="InterPro" id="IPR050198">
    <property type="entry name" value="Non-receptor_tyrosine_kinases"/>
</dbReference>
<keyword evidence="13" id="KW-1185">Reference proteome</keyword>
<dbReference type="SMART" id="SM00219">
    <property type="entry name" value="TyrKc"/>
    <property type="match status" value="1"/>
</dbReference>
<dbReference type="Pfam" id="PF22931">
    <property type="entry name" value="SAM_TNK"/>
    <property type="match status" value="1"/>
</dbReference>
<keyword evidence="5 12" id="KW-0418">Kinase</keyword>
<dbReference type="InterPro" id="IPR000719">
    <property type="entry name" value="Prot_kinase_dom"/>
</dbReference>
<organism evidence="12 13">
    <name type="scientific">Fasciolopsis buskii</name>
    <dbReference type="NCBI Taxonomy" id="27845"/>
    <lineage>
        <taxon>Eukaryota</taxon>
        <taxon>Metazoa</taxon>
        <taxon>Spiralia</taxon>
        <taxon>Lophotrochozoa</taxon>
        <taxon>Platyhelminthes</taxon>
        <taxon>Trematoda</taxon>
        <taxon>Digenea</taxon>
        <taxon>Plagiorchiida</taxon>
        <taxon>Echinostomata</taxon>
        <taxon>Echinostomatoidea</taxon>
        <taxon>Fasciolidae</taxon>
        <taxon>Fasciolopsis</taxon>
    </lineage>
</organism>
<gene>
    <name evidence="12" type="ORF">FBUS_09241</name>
</gene>
<evidence type="ECO:0000256" key="9">
    <source>
        <dbReference type="PROSITE-ProRule" id="PRU10141"/>
    </source>
</evidence>
<dbReference type="InterPro" id="IPR017441">
    <property type="entry name" value="Protein_kinase_ATP_BS"/>
</dbReference>
<evidence type="ECO:0000256" key="3">
    <source>
        <dbReference type="ARBA" id="ARBA00022679"/>
    </source>
</evidence>
<sequence>MSRRPTSNEHRASPTPSEQSFQTTVTNPVSLFSVSQADGISDSISLVTTGHDALIWGRHPRTAMPIGYTMVRVQSSAPGHSHSQQQQSDLDLFEFLKEAQLEHYYTALTTHLKIRSVQQIKYVEDSDLSELGFSRPEQRRLRKYFKRECPQTTMGKLRKRLSRSTVGRVSVGSKLRDQQMDSELSPYQHHSVRSNNDEDGSEWVDGWNEDRPNGASTRTSRAVCRNGRIGSGDEHGLFTSKPPVYRVIDSDQVELGTSLGEGEFGRVYQGVWRPDSGGVIQVAVKILESQGLVENPSDFLNEIAVMHRIDHPDIVHLYGVCMEPDSWRIVTELAPLRSLLECLREPELRSSFPVTTLHRFAVQITRGMSYLEEIGLVHRDLAARNILVFSKEVVKISDFGMSRALHLGKSYYQSNFNVNLKLPTAWCAPECIHDLCFTTASDVWAYAVTLWEMYTYGFTPWAGLTGRQILETIDAPRSGRLDQPDACPDAVYDAVMRACWAHEPKARPSFGQLLGMLPRLCPERWITVREYDPQSDNNSTNESTISSENWECLPHLRTTGVRALGRHLAVESNEVVFVLGKR</sequence>
<dbReference type="GO" id="GO:0004715">
    <property type="term" value="F:non-membrane spanning protein tyrosine kinase activity"/>
    <property type="evidence" value="ECO:0007669"/>
    <property type="project" value="UniProtKB-EC"/>
</dbReference>
<evidence type="ECO:0000256" key="5">
    <source>
        <dbReference type="ARBA" id="ARBA00022777"/>
    </source>
</evidence>
<dbReference type="PROSITE" id="PS50011">
    <property type="entry name" value="PROTEIN_KINASE_DOM"/>
    <property type="match status" value="1"/>
</dbReference>
<dbReference type="Gene3D" id="3.30.200.20">
    <property type="entry name" value="Phosphorylase Kinase, domain 1"/>
    <property type="match status" value="1"/>
</dbReference>
<comment type="catalytic activity">
    <reaction evidence="8">
        <text>L-threonyl-[protein] + ATP = O-phospho-L-threonyl-[protein] + ADP + H(+)</text>
        <dbReference type="Rhea" id="RHEA:46608"/>
        <dbReference type="Rhea" id="RHEA-COMP:11060"/>
        <dbReference type="Rhea" id="RHEA-COMP:11605"/>
        <dbReference type="ChEBI" id="CHEBI:15378"/>
        <dbReference type="ChEBI" id="CHEBI:30013"/>
        <dbReference type="ChEBI" id="CHEBI:30616"/>
        <dbReference type="ChEBI" id="CHEBI:61977"/>
        <dbReference type="ChEBI" id="CHEBI:456216"/>
        <dbReference type="EC" id="2.7.11.1"/>
    </reaction>
</comment>
<dbReference type="OrthoDB" id="4062651at2759"/>
<evidence type="ECO:0000256" key="1">
    <source>
        <dbReference type="ARBA" id="ARBA00011903"/>
    </source>
</evidence>
<feature type="binding site" evidence="9">
    <location>
        <position position="285"/>
    </location>
    <ligand>
        <name>ATP</name>
        <dbReference type="ChEBI" id="CHEBI:30616"/>
    </ligand>
</feature>
<feature type="compositionally biased region" description="Polar residues" evidence="10">
    <location>
        <begin position="14"/>
        <end position="23"/>
    </location>
</feature>
<name>A0A8E0VI80_9TREM</name>
<dbReference type="Proteomes" id="UP000728185">
    <property type="component" value="Unassembled WGS sequence"/>
</dbReference>
<evidence type="ECO:0000313" key="13">
    <source>
        <dbReference type="Proteomes" id="UP000728185"/>
    </source>
</evidence>
<dbReference type="SUPFAM" id="SSF56112">
    <property type="entry name" value="Protein kinase-like (PK-like)"/>
    <property type="match status" value="1"/>
</dbReference>
<feature type="compositionally biased region" description="Basic and acidic residues" evidence="10">
    <location>
        <begin position="1"/>
        <end position="12"/>
    </location>
</feature>
<dbReference type="InterPro" id="IPR049587">
    <property type="entry name" value="TNK-like_SAM"/>
</dbReference>
<dbReference type="GO" id="GO:0004674">
    <property type="term" value="F:protein serine/threonine kinase activity"/>
    <property type="evidence" value="ECO:0007669"/>
    <property type="project" value="UniProtKB-EC"/>
</dbReference>
<dbReference type="PROSITE" id="PS00109">
    <property type="entry name" value="PROTEIN_KINASE_TYR"/>
    <property type="match status" value="1"/>
</dbReference>
<keyword evidence="6 9" id="KW-0067">ATP-binding</keyword>
<dbReference type="InterPro" id="IPR055175">
    <property type="entry name" value="ACK/TNK-like_SAM"/>
</dbReference>
<keyword evidence="3" id="KW-0808">Transferase</keyword>
<proteinExistence type="predicted"/>
<dbReference type="Pfam" id="PF07714">
    <property type="entry name" value="PK_Tyr_Ser-Thr"/>
    <property type="match status" value="1"/>
</dbReference>
<keyword evidence="2" id="KW-0728">SH3 domain</keyword>
<keyword evidence="4 9" id="KW-0547">Nucleotide-binding</keyword>
<feature type="domain" description="Protein kinase" evidence="11">
    <location>
        <begin position="253"/>
        <end position="520"/>
    </location>
</feature>
<dbReference type="InterPro" id="IPR020635">
    <property type="entry name" value="Tyr_kinase_cat_dom"/>
</dbReference>
<feature type="region of interest" description="Disordered" evidence="10">
    <location>
        <begin position="168"/>
        <end position="221"/>
    </location>
</feature>
<evidence type="ECO:0000256" key="10">
    <source>
        <dbReference type="SAM" id="MobiDB-lite"/>
    </source>
</evidence>
<accession>A0A8E0VI80</accession>
<dbReference type="PRINTS" id="PR00109">
    <property type="entry name" value="TYRKINASE"/>
</dbReference>
<dbReference type="GO" id="GO:0005524">
    <property type="term" value="F:ATP binding"/>
    <property type="evidence" value="ECO:0007669"/>
    <property type="project" value="UniProtKB-UniRule"/>
</dbReference>
<evidence type="ECO:0000256" key="6">
    <source>
        <dbReference type="ARBA" id="ARBA00022840"/>
    </source>
</evidence>
<evidence type="ECO:0000259" key="11">
    <source>
        <dbReference type="PROSITE" id="PS50011"/>
    </source>
</evidence>
<dbReference type="InterPro" id="IPR011009">
    <property type="entry name" value="Kinase-like_dom_sf"/>
</dbReference>
<keyword evidence="7" id="KW-0829">Tyrosine-protein kinase</keyword>
<evidence type="ECO:0000256" key="4">
    <source>
        <dbReference type="ARBA" id="ARBA00022741"/>
    </source>
</evidence>
<dbReference type="InterPro" id="IPR001245">
    <property type="entry name" value="Ser-Thr/Tyr_kinase_cat_dom"/>
</dbReference>
<reference evidence="12" key="1">
    <citation type="submission" date="2019-05" db="EMBL/GenBank/DDBJ databases">
        <title>Annotation for the trematode Fasciolopsis buski.</title>
        <authorList>
            <person name="Choi Y.-J."/>
        </authorList>
    </citation>
    <scope>NUCLEOTIDE SEQUENCE</scope>
    <source>
        <strain evidence="12">HT</strain>
        <tissue evidence="12">Whole worm</tissue>
    </source>
</reference>
<dbReference type="PROSITE" id="PS00107">
    <property type="entry name" value="PROTEIN_KINASE_ATP"/>
    <property type="match status" value="1"/>
</dbReference>
<dbReference type="InterPro" id="IPR008266">
    <property type="entry name" value="Tyr_kinase_AS"/>
</dbReference>
<dbReference type="EMBL" id="LUCM01009204">
    <property type="protein sequence ID" value="KAA0187314.1"/>
    <property type="molecule type" value="Genomic_DNA"/>
</dbReference>
<dbReference type="CDD" id="cd09539">
    <property type="entry name" value="SAM_TNK-like"/>
    <property type="match status" value="1"/>
</dbReference>
<feature type="region of interest" description="Disordered" evidence="10">
    <location>
        <begin position="1"/>
        <end position="23"/>
    </location>
</feature>
<evidence type="ECO:0000256" key="8">
    <source>
        <dbReference type="ARBA" id="ARBA00047899"/>
    </source>
</evidence>
<evidence type="ECO:0000256" key="2">
    <source>
        <dbReference type="ARBA" id="ARBA00022443"/>
    </source>
</evidence>
<dbReference type="Gene3D" id="1.10.510.10">
    <property type="entry name" value="Transferase(Phosphotransferase) domain 1"/>
    <property type="match status" value="1"/>
</dbReference>